<gene>
    <name evidence="1" type="ORF">SAMN04515666_10449</name>
</gene>
<dbReference type="AlphaFoldDB" id="A0A1H7QLY2"/>
<dbReference type="Proteomes" id="UP000199664">
    <property type="component" value="Unassembled WGS sequence"/>
</dbReference>
<sequence>MPEYKNPPPRILRPRKELPTLEEAVTAAQCMSDSPEQQAELAAQLMGVTVAEVVPLIRKAAHRTTVMTPNRSVVVVRRPTRTFSPRLAEAMRR</sequence>
<proteinExistence type="predicted"/>
<evidence type="ECO:0000313" key="1">
    <source>
        <dbReference type="EMBL" id="SEL48839.1"/>
    </source>
</evidence>
<accession>A0A1H7QLY2</accession>
<name>A0A1H7QLY2_9HYPH</name>
<dbReference type="EMBL" id="FOAN01000004">
    <property type="protein sequence ID" value="SEL48839.1"/>
    <property type="molecule type" value="Genomic_DNA"/>
</dbReference>
<dbReference type="OrthoDB" id="8447348at2"/>
<protein>
    <submittedName>
        <fullName evidence="1">Uncharacterized protein</fullName>
    </submittedName>
</protein>
<evidence type="ECO:0000313" key="2">
    <source>
        <dbReference type="Proteomes" id="UP000199664"/>
    </source>
</evidence>
<keyword evidence="2" id="KW-1185">Reference proteome</keyword>
<dbReference type="RefSeq" id="WP_091834565.1">
    <property type="nucleotide sequence ID" value="NZ_FOAN01000004.1"/>
</dbReference>
<reference evidence="2" key="1">
    <citation type="submission" date="2016-10" db="EMBL/GenBank/DDBJ databases">
        <authorList>
            <person name="Varghese N."/>
            <person name="Submissions S."/>
        </authorList>
    </citation>
    <scope>NUCLEOTIDE SEQUENCE [LARGE SCALE GENOMIC DNA]</scope>
    <source>
        <strain evidence="2">LMG 26383,CCUG 61248,R- 45681</strain>
    </source>
</reference>
<organism evidence="1 2">
    <name type="scientific">Bosea lupini</name>
    <dbReference type="NCBI Taxonomy" id="1036779"/>
    <lineage>
        <taxon>Bacteria</taxon>
        <taxon>Pseudomonadati</taxon>
        <taxon>Pseudomonadota</taxon>
        <taxon>Alphaproteobacteria</taxon>
        <taxon>Hyphomicrobiales</taxon>
        <taxon>Boseaceae</taxon>
        <taxon>Bosea</taxon>
    </lineage>
</organism>